<evidence type="ECO:0008006" key="3">
    <source>
        <dbReference type="Google" id="ProtNLM"/>
    </source>
</evidence>
<sequence>MGKVRRVTRRFRFPAPEDDSWHWFEVGAAGQVLRQITFRGPDSVPVVAAEPVEVAQTRQACGEWGVRLYEVVYGVPVREPVVEPPGARSVDPREFDVAWGRARSFRQCHVRHDTGPLPVGTRLTGTFTASPWGPGVTGVFVDVGLPAAGFVDASVLLRAECAWPADGTPAEFEVVDLRVGVGRPQIRLRPTAVPAPGEPWPRHGPW</sequence>
<dbReference type="Proteomes" id="UP001499984">
    <property type="component" value="Unassembled WGS sequence"/>
</dbReference>
<gene>
    <name evidence="1" type="ORF">GCM10022233_29690</name>
</gene>
<dbReference type="EMBL" id="BAAAZY010000010">
    <property type="protein sequence ID" value="GAA4055852.1"/>
    <property type="molecule type" value="Genomic_DNA"/>
</dbReference>
<organism evidence="1 2">
    <name type="scientific">Streptomyces shaanxiensis</name>
    <dbReference type="NCBI Taxonomy" id="653357"/>
    <lineage>
        <taxon>Bacteria</taxon>
        <taxon>Bacillati</taxon>
        <taxon>Actinomycetota</taxon>
        <taxon>Actinomycetes</taxon>
        <taxon>Kitasatosporales</taxon>
        <taxon>Streptomycetaceae</taxon>
        <taxon>Streptomyces</taxon>
    </lineage>
</organism>
<evidence type="ECO:0000313" key="2">
    <source>
        <dbReference type="Proteomes" id="UP001499984"/>
    </source>
</evidence>
<protein>
    <recommendedName>
        <fullName evidence="3">S1 motif domain-containing protein</fullName>
    </recommendedName>
</protein>
<name>A0ABP7V170_9ACTN</name>
<keyword evidence="2" id="KW-1185">Reference proteome</keyword>
<reference evidence="2" key="1">
    <citation type="journal article" date="2019" name="Int. J. Syst. Evol. Microbiol.">
        <title>The Global Catalogue of Microorganisms (GCM) 10K type strain sequencing project: providing services to taxonomists for standard genome sequencing and annotation.</title>
        <authorList>
            <consortium name="The Broad Institute Genomics Platform"/>
            <consortium name="The Broad Institute Genome Sequencing Center for Infectious Disease"/>
            <person name="Wu L."/>
            <person name="Ma J."/>
        </authorList>
    </citation>
    <scope>NUCLEOTIDE SEQUENCE [LARGE SCALE GENOMIC DNA]</scope>
    <source>
        <strain evidence="2">JCM 16925</strain>
    </source>
</reference>
<accession>A0ABP7V170</accession>
<proteinExistence type="predicted"/>
<comment type="caution">
    <text evidence="1">The sequence shown here is derived from an EMBL/GenBank/DDBJ whole genome shotgun (WGS) entry which is preliminary data.</text>
</comment>
<evidence type="ECO:0000313" key="1">
    <source>
        <dbReference type="EMBL" id="GAA4055852.1"/>
    </source>
</evidence>